<dbReference type="InterPro" id="IPR012908">
    <property type="entry name" value="PGAP1-ab_dom-like"/>
</dbReference>
<evidence type="ECO:0000256" key="1">
    <source>
        <dbReference type="SAM" id="MobiDB-lite"/>
    </source>
</evidence>
<dbReference type="Gene3D" id="3.40.50.1820">
    <property type="entry name" value="alpha/beta hydrolase"/>
    <property type="match status" value="1"/>
</dbReference>
<dbReference type="GO" id="GO:0016788">
    <property type="term" value="F:hydrolase activity, acting on ester bonds"/>
    <property type="evidence" value="ECO:0007669"/>
    <property type="project" value="InterPro"/>
</dbReference>
<evidence type="ECO:0000313" key="3">
    <source>
        <dbReference type="EMBL" id="SHH23437.1"/>
    </source>
</evidence>
<accession>A0A1M5RAQ8</accession>
<evidence type="ECO:0000259" key="2">
    <source>
        <dbReference type="Pfam" id="PF07819"/>
    </source>
</evidence>
<dbReference type="InterPro" id="IPR029058">
    <property type="entry name" value="AB_hydrolase_fold"/>
</dbReference>
<keyword evidence="4" id="KW-1185">Reference proteome</keyword>
<dbReference type="AlphaFoldDB" id="A0A1M5RAQ8"/>
<evidence type="ECO:0000313" key="4">
    <source>
        <dbReference type="Proteomes" id="UP000186132"/>
    </source>
</evidence>
<feature type="domain" description="GPI inositol-deacylase PGAP1-like alpha/beta" evidence="2">
    <location>
        <begin position="272"/>
        <end position="361"/>
    </location>
</feature>
<dbReference type="Proteomes" id="UP000186132">
    <property type="component" value="Unassembled WGS sequence"/>
</dbReference>
<organism evidence="3 4">
    <name type="scientific">Jatrophihabitans endophyticus</name>
    <dbReference type="NCBI Taxonomy" id="1206085"/>
    <lineage>
        <taxon>Bacteria</taxon>
        <taxon>Bacillati</taxon>
        <taxon>Actinomycetota</taxon>
        <taxon>Actinomycetes</taxon>
        <taxon>Jatrophihabitantales</taxon>
        <taxon>Jatrophihabitantaceae</taxon>
        <taxon>Jatrophihabitans</taxon>
    </lineage>
</organism>
<gene>
    <name evidence="3" type="ORF">SAMN05443575_3495</name>
</gene>
<name>A0A1M5RAQ8_9ACTN</name>
<dbReference type="OrthoDB" id="5095936at2"/>
<reference evidence="3 4" key="1">
    <citation type="submission" date="2016-11" db="EMBL/GenBank/DDBJ databases">
        <authorList>
            <person name="Jaros S."/>
            <person name="Januszkiewicz K."/>
            <person name="Wedrychowicz H."/>
        </authorList>
    </citation>
    <scope>NUCLEOTIDE SEQUENCE [LARGE SCALE GENOMIC DNA]</scope>
    <source>
        <strain evidence="3 4">DSM 45627</strain>
    </source>
</reference>
<dbReference type="Pfam" id="PF07819">
    <property type="entry name" value="PGAP1"/>
    <property type="match status" value="1"/>
</dbReference>
<feature type="region of interest" description="Disordered" evidence="1">
    <location>
        <begin position="168"/>
        <end position="190"/>
    </location>
</feature>
<sequence>MSAPAGVPATPVSVVGGAGGIAANREGIEHLAALHRRAAHTLGSDAFALLLEAERLGPFGGDPGAAGRTDLAGLATAHGTLERAIARLGRAAHLAEDLGTRLGNAAQGYPWGSDALDAGVLDTIRSLVGGATHALGSVHHGDTVAGLDPRSLDLLVTLVGVPQLTSLDATDDDGLGTAEPAGRAPVTPPRSLRDLVTGLGDVDRDGTPGGIDVRVLNGPDGRRHVVVDITGTRTWRRGGRNVADLGTNEHALLGDTTAYSQGVLAALRRAGVRRDDDVMLVGHSQGGLVAVTTARDAARTGEFRVTHVVTAGSPIGLTVGRLPASVRVLALENSADAVPRLDSAANPDRRNVTTVSSSHGAGSVGGNHGITTSYVAVATDAQHSESRSVRDFLASASGFFTATHGAQYRYRVERR</sequence>
<protein>
    <submittedName>
        <fullName evidence="3">PGAP1-like protein</fullName>
    </submittedName>
</protein>
<dbReference type="STRING" id="1206085.SAMN05443575_3495"/>
<dbReference type="EMBL" id="FQVU01000005">
    <property type="protein sequence ID" value="SHH23437.1"/>
    <property type="molecule type" value="Genomic_DNA"/>
</dbReference>
<proteinExistence type="predicted"/>
<dbReference type="RefSeq" id="WP_073391695.1">
    <property type="nucleotide sequence ID" value="NZ_FQVU01000005.1"/>
</dbReference>
<dbReference type="SUPFAM" id="SSF53474">
    <property type="entry name" value="alpha/beta-Hydrolases"/>
    <property type="match status" value="1"/>
</dbReference>